<evidence type="ECO:0000256" key="1">
    <source>
        <dbReference type="ARBA" id="ARBA00022490"/>
    </source>
</evidence>
<dbReference type="NCBIfam" id="NF009793">
    <property type="entry name" value="PRK13285.1-1"/>
    <property type="match status" value="1"/>
</dbReference>
<dbReference type="HAMAP" id="MF_01185">
    <property type="entry name" value="FliW"/>
    <property type="match status" value="1"/>
</dbReference>
<accession>A0ABS4I5J4</accession>
<comment type="function">
    <text evidence="4">Acts as an anti-CsrA protein, binds CsrA and prevents it from repressing translation of its target genes, one of which is flagellin. Binds to flagellin and participates in the assembly of the flagellum.</text>
</comment>
<dbReference type="SUPFAM" id="SSF141457">
    <property type="entry name" value="BH3618-like"/>
    <property type="match status" value="1"/>
</dbReference>
<dbReference type="Gene3D" id="2.30.290.10">
    <property type="entry name" value="BH3618-like"/>
    <property type="match status" value="1"/>
</dbReference>
<evidence type="ECO:0000313" key="5">
    <source>
        <dbReference type="EMBL" id="MBP1965801.1"/>
    </source>
</evidence>
<gene>
    <name evidence="4" type="primary">fliW</name>
    <name evidence="5" type="ORF">J2Z65_005046</name>
</gene>
<dbReference type="PANTHER" id="PTHR39190">
    <property type="entry name" value="FLAGELLAR ASSEMBLY FACTOR FLIW"/>
    <property type="match status" value="1"/>
</dbReference>
<name>A0ABS4I5J4_9BACL</name>
<evidence type="ECO:0000256" key="3">
    <source>
        <dbReference type="ARBA" id="ARBA00022845"/>
    </source>
</evidence>
<dbReference type="Proteomes" id="UP001519344">
    <property type="component" value="Unassembled WGS sequence"/>
</dbReference>
<keyword evidence="5" id="KW-0966">Cell projection</keyword>
<keyword evidence="4" id="KW-0143">Chaperone</keyword>
<protein>
    <recommendedName>
        <fullName evidence="4">Flagellar assembly factor FliW</fullName>
    </recommendedName>
</protein>
<organism evidence="5 6">
    <name type="scientific">Paenibacillus aceris</name>
    <dbReference type="NCBI Taxonomy" id="869555"/>
    <lineage>
        <taxon>Bacteria</taxon>
        <taxon>Bacillati</taxon>
        <taxon>Bacillota</taxon>
        <taxon>Bacilli</taxon>
        <taxon>Bacillales</taxon>
        <taxon>Paenibacillaceae</taxon>
        <taxon>Paenibacillus</taxon>
    </lineage>
</organism>
<dbReference type="RefSeq" id="WP_167055161.1">
    <property type="nucleotide sequence ID" value="NZ_JAAOZR010000009.1"/>
</dbReference>
<keyword evidence="3 4" id="KW-0810">Translation regulation</keyword>
<evidence type="ECO:0000313" key="6">
    <source>
        <dbReference type="Proteomes" id="UP001519344"/>
    </source>
</evidence>
<comment type="similarity">
    <text evidence="4">Belongs to the FliW family.</text>
</comment>
<dbReference type="PANTHER" id="PTHR39190:SF1">
    <property type="entry name" value="FLAGELLAR ASSEMBLY FACTOR FLIW"/>
    <property type="match status" value="1"/>
</dbReference>
<comment type="subunit">
    <text evidence="4">Interacts with translational regulator CsrA and flagellin(s).</text>
</comment>
<keyword evidence="6" id="KW-1185">Reference proteome</keyword>
<reference evidence="5 6" key="1">
    <citation type="submission" date="2021-03" db="EMBL/GenBank/DDBJ databases">
        <title>Genomic Encyclopedia of Type Strains, Phase IV (KMG-IV): sequencing the most valuable type-strain genomes for metagenomic binning, comparative biology and taxonomic classification.</title>
        <authorList>
            <person name="Goeker M."/>
        </authorList>
    </citation>
    <scope>NUCLEOTIDE SEQUENCE [LARGE SCALE GENOMIC DNA]</scope>
    <source>
        <strain evidence="5 6">DSM 24950</strain>
    </source>
</reference>
<dbReference type="EMBL" id="JAGGKV010000016">
    <property type="protein sequence ID" value="MBP1965801.1"/>
    <property type="molecule type" value="Genomic_DNA"/>
</dbReference>
<comment type="subcellular location">
    <subcellularLocation>
        <location evidence="4">Cytoplasm</location>
    </subcellularLocation>
</comment>
<sequence>MIIQTTRFGEVEYEQNEEITFVNGVLGFEQMNQFVFMDHPGSPFQFLQSTLDPDLAFVVTDPFSFFQKYEFDLTDTVKNKLNLHSDMDVQIKVIITVRSETDITANLKAPIVINQSENKAVQLILDNPDYQIRHSIIMGGPSDADLIEE</sequence>
<keyword evidence="5" id="KW-0969">Cilium</keyword>
<dbReference type="InterPro" id="IPR024046">
    <property type="entry name" value="Flagellar_assmbl_FliW_dom_sf"/>
</dbReference>
<keyword evidence="2 4" id="KW-1005">Bacterial flagellum biogenesis</keyword>
<proteinExistence type="inferred from homology"/>
<dbReference type="Pfam" id="PF02623">
    <property type="entry name" value="FliW"/>
    <property type="match status" value="1"/>
</dbReference>
<comment type="caution">
    <text evidence="5">The sequence shown here is derived from an EMBL/GenBank/DDBJ whole genome shotgun (WGS) entry which is preliminary data.</text>
</comment>
<dbReference type="InterPro" id="IPR003775">
    <property type="entry name" value="Flagellar_assembly_factor_FliW"/>
</dbReference>
<keyword evidence="1 4" id="KW-0963">Cytoplasm</keyword>
<evidence type="ECO:0000256" key="2">
    <source>
        <dbReference type="ARBA" id="ARBA00022795"/>
    </source>
</evidence>
<evidence type="ECO:0000256" key="4">
    <source>
        <dbReference type="HAMAP-Rule" id="MF_01185"/>
    </source>
</evidence>
<keyword evidence="5" id="KW-0282">Flagellum</keyword>